<evidence type="ECO:0000256" key="5">
    <source>
        <dbReference type="SAM" id="Coils"/>
    </source>
</evidence>
<dbReference type="PANTHER" id="PTHR11274:SF0">
    <property type="entry name" value="GENERAL TRANSCRIPTION AND DNA REPAIR FACTOR IIH HELICASE SUBUNIT XPB"/>
    <property type="match status" value="1"/>
</dbReference>
<dbReference type="GO" id="GO:0004386">
    <property type="term" value="F:helicase activity"/>
    <property type="evidence" value="ECO:0007669"/>
    <property type="project" value="UniProtKB-KW"/>
</dbReference>
<dbReference type="GO" id="GO:0016787">
    <property type="term" value="F:hydrolase activity"/>
    <property type="evidence" value="ECO:0007669"/>
    <property type="project" value="UniProtKB-KW"/>
</dbReference>
<name>A0A918CZW9_9BACI</name>
<feature type="domain" description="Helicase ATP-binding" evidence="6">
    <location>
        <begin position="393"/>
        <end position="508"/>
    </location>
</feature>
<keyword evidence="8" id="KW-1185">Reference proteome</keyword>
<sequence>MDSKLIQENKRLIKEVGELKEENRQLKHLVEYYQSNMKQHIEPNLNKEAMIQAKMNERIQLFSNLFKGRKDIYAYRWVSKDGDSGYAPAKNSKSNSYYPLTKTVIEGHLTGDLTLGIYPLLRNNTCWFLAIDFDKNDWKEDVKHFIGTCKQLRIPAYMERSRSGNGCHVWFFFTEPISATLAREFGTLLLTYTIDRRNKRELKSFDRMFPNQDELTKGKFGNLIALPLQGQSRKEHNSVFIDENFNPFKDQWDYLAKVNRISKKEIQSLINTSSNKNMFIQEGPVVAPLSNKINIICTNGIYINTNEISQHILEQVVGLAKFSNPDYYRAEKKRHSTKRIPRVIDCSERDGNYLILPRGCLEDLKELLKKASIDYTLVNNTYLGSRVDVNFTGGSMTKFNTGILEAAMGFGKTVIGAALIAERKVNTLVIVHRKQLMNQWREQLGAFLDIQPEQIGLIGGGKNSRQGKIDIAMIQSIKDEKKLKDLNKYGQIIVDECHHFQLIHLKKY</sequence>
<proteinExistence type="predicted"/>
<dbReference type="AlphaFoldDB" id="A0A918CZW9"/>
<evidence type="ECO:0000259" key="6">
    <source>
        <dbReference type="PROSITE" id="PS51192"/>
    </source>
</evidence>
<protein>
    <recommendedName>
        <fullName evidence="6">Helicase ATP-binding domain-containing protein</fullName>
    </recommendedName>
</protein>
<reference evidence="7" key="1">
    <citation type="journal article" date="2014" name="Int. J. Syst. Evol. Microbiol.">
        <title>Complete genome sequence of Corynebacterium casei LMG S-19264T (=DSM 44701T), isolated from a smear-ripened cheese.</title>
        <authorList>
            <consortium name="US DOE Joint Genome Institute (JGI-PGF)"/>
            <person name="Walter F."/>
            <person name="Albersmeier A."/>
            <person name="Kalinowski J."/>
            <person name="Ruckert C."/>
        </authorList>
    </citation>
    <scope>NUCLEOTIDE SEQUENCE</scope>
    <source>
        <strain evidence="7">JCM 17251</strain>
    </source>
</reference>
<dbReference type="Pfam" id="PF22548">
    <property type="entry name" value="AEP-TOTE"/>
    <property type="match status" value="1"/>
</dbReference>
<dbReference type="GO" id="GO:0003677">
    <property type="term" value="F:DNA binding"/>
    <property type="evidence" value="ECO:0007669"/>
    <property type="project" value="InterPro"/>
</dbReference>
<organism evidence="7 8">
    <name type="scientific">Oceanobacillus indicireducens</name>
    <dbReference type="NCBI Taxonomy" id="1004261"/>
    <lineage>
        <taxon>Bacteria</taxon>
        <taxon>Bacillati</taxon>
        <taxon>Bacillota</taxon>
        <taxon>Bacilli</taxon>
        <taxon>Bacillales</taxon>
        <taxon>Bacillaceae</taxon>
        <taxon>Oceanobacillus</taxon>
    </lineage>
</organism>
<evidence type="ECO:0000256" key="3">
    <source>
        <dbReference type="ARBA" id="ARBA00022806"/>
    </source>
</evidence>
<dbReference type="InterPro" id="IPR054347">
    <property type="entry name" value="TOTE_primase"/>
</dbReference>
<evidence type="ECO:0000313" key="7">
    <source>
        <dbReference type="EMBL" id="GGN52568.1"/>
    </source>
</evidence>
<dbReference type="RefSeq" id="WP_229782557.1">
    <property type="nucleotide sequence ID" value="NZ_BMOS01000004.1"/>
</dbReference>
<accession>A0A918CZW9</accession>
<comment type="caution">
    <text evidence="7">The sequence shown here is derived from an EMBL/GenBank/DDBJ whole genome shotgun (WGS) entry which is preliminary data.</text>
</comment>
<dbReference type="InterPro" id="IPR006935">
    <property type="entry name" value="Helicase/UvrB_N"/>
</dbReference>
<dbReference type="Proteomes" id="UP000624041">
    <property type="component" value="Unassembled WGS sequence"/>
</dbReference>
<reference evidence="7" key="2">
    <citation type="submission" date="2020-09" db="EMBL/GenBank/DDBJ databases">
        <authorList>
            <person name="Sun Q."/>
            <person name="Ohkuma M."/>
        </authorList>
    </citation>
    <scope>NUCLEOTIDE SEQUENCE</scope>
    <source>
        <strain evidence="7">JCM 17251</strain>
    </source>
</reference>
<evidence type="ECO:0000313" key="8">
    <source>
        <dbReference type="Proteomes" id="UP000624041"/>
    </source>
</evidence>
<dbReference type="SUPFAM" id="SSF52540">
    <property type="entry name" value="P-loop containing nucleoside triphosphate hydrolases"/>
    <property type="match status" value="1"/>
</dbReference>
<dbReference type="EMBL" id="BMOS01000004">
    <property type="protein sequence ID" value="GGN52568.1"/>
    <property type="molecule type" value="Genomic_DNA"/>
</dbReference>
<evidence type="ECO:0000256" key="1">
    <source>
        <dbReference type="ARBA" id="ARBA00022741"/>
    </source>
</evidence>
<gene>
    <name evidence="7" type="ORF">GCM10007971_08280</name>
</gene>
<keyword evidence="5" id="KW-0175">Coiled coil</keyword>
<keyword evidence="2" id="KW-0378">Hydrolase</keyword>
<dbReference type="PROSITE" id="PS51192">
    <property type="entry name" value="HELICASE_ATP_BIND_1"/>
    <property type="match status" value="1"/>
</dbReference>
<dbReference type="GO" id="GO:0005524">
    <property type="term" value="F:ATP binding"/>
    <property type="evidence" value="ECO:0007669"/>
    <property type="project" value="UniProtKB-KW"/>
</dbReference>
<dbReference type="InterPro" id="IPR027417">
    <property type="entry name" value="P-loop_NTPase"/>
</dbReference>
<dbReference type="InterPro" id="IPR050615">
    <property type="entry name" value="ATP-dep_DNA_Helicase"/>
</dbReference>
<keyword evidence="1" id="KW-0547">Nucleotide-binding</keyword>
<evidence type="ECO:0000256" key="4">
    <source>
        <dbReference type="ARBA" id="ARBA00022840"/>
    </source>
</evidence>
<dbReference type="PANTHER" id="PTHR11274">
    <property type="entry name" value="RAD25/XP-B DNA REPAIR HELICASE"/>
    <property type="match status" value="1"/>
</dbReference>
<dbReference type="Pfam" id="PF04851">
    <property type="entry name" value="ResIII"/>
    <property type="match status" value="1"/>
</dbReference>
<feature type="coiled-coil region" evidence="5">
    <location>
        <begin position="2"/>
        <end position="29"/>
    </location>
</feature>
<keyword evidence="4" id="KW-0067">ATP-binding</keyword>
<evidence type="ECO:0000256" key="2">
    <source>
        <dbReference type="ARBA" id="ARBA00022801"/>
    </source>
</evidence>
<dbReference type="InterPro" id="IPR014001">
    <property type="entry name" value="Helicase_ATP-bd"/>
</dbReference>
<dbReference type="Gene3D" id="3.40.50.300">
    <property type="entry name" value="P-loop containing nucleotide triphosphate hydrolases"/>
    <property type="match status" value="1"/>
</dbReference>
<keyword evidence="3" id="KW-0347">Helicase</keyword>